<name>F4PYQ4_CACFS</name>
<dbReference type="EMBL" id="GL883015">
    <property type="protein sequence ID" value="EGG19320.1"/>
    <property type="molecule type" value="Genomic_DNA"/>
</dbReference>
<dbReference type="KEGG" id="dfa:DFA_02107"/>
<accession>F4PYQ4</accession>
<sequence>MKKNSKLIYINDIDSGKITTSGRQQYSCSRSSSYHPYQRQEQQKIIISCDNTLQKKLSIPKEGMSHKDFLELGSDDYYFLIRKDILSTNIQVQCLQYSYSIIIIVDHRPTDDWYLEAYNELAQLGIPLKISDYHYPNFILSVLLLLIMISDHQSKKEVSLFAATKIGYVPKIVTYIIINKNNNTTTKQEDEEEEEKPNVLTLNK</sequence>
<evidence type="ECO:0000313" key="3">
    <source>
        <dbReference type="Proteomes" id="UP000007797"/>
    </source>
</evidence>
<dbReference type="AlphaFoldDB" id="F4PYQ4"/>
<dbReference type="RefSeq" id="XP_004357591.1">
    <property type="nucleotide sequence ID" value="XM_004357534.1"/>
</dbReference>
<organism evidence="2 3">
    <name type="scientific">Cavenderia fasciculata</name>
    <name type="common">Slime mold</name>
    <name type="synonym">Dictyostelium fasciculatum</name>
    <dbReference type="NCBI Taxonomy" id="261658"/>
    <lineage>
        <taxon>Eukaryota</taxon>
        <taxon>Amoebozoa</taxon>
        <taxon>Evosea</taxon>
        <taxon>Eumycetozoa</taxon>
        <taxon>Dictyostelia</taxon>
        <taxon>Acytosteliales</taxon>
        <taxon>Cavenderiaceae</taxon>
        <taxon>Cavenderia</taxon>
    </lineage>
</organism>
<protein>
    <submittedName>
        <fullName evidence="2">Uncharacterized protein</fullName>
    </submittedName>
</protein>
<feature type="region of interest" description="Disordered" evidence="1">
    <location>
        <begin position="185"/>
        <end position="204"/>
    </location>
</feature>
<proteinExistence type="predicted"/>
<evidence type="ECO:0000256" key="1">
    <source>
        <dbReference type="SAM" id="MobiDB-lite"/>
    </source>
</evidence>
<keyword evidence="3" id="KW-1185">Reference proteome</keyword>
<dbReference type="Proteomes" id="UP000007797">
    <property type="component" value="Unassembled WGS sequence"/>
</dbReference>
<dbReference type="GeneID" id="14871344"/>
<evidence type="ECO:0000313" key="2">
    <source>
        <dbReference type="EMBL" id="EGG19320.1"/>
    </source>
</evidence>
<reference evidence="3" key="1">
    <citation type="journal article" date="2011" name="Genome Res.">
        <title>Phylogeny-wide analysis of social amoeba genomes highlights ancient origins for complex intercellular communication.</title>
        <authorList>
            <person name="Heidel A.J."/>
            <person name="Lawal H.M."/>
            <person name="Felder M."/>
            <person name="Schilde C."/>
            <person name="Helps N.R."/>
            <person name="Tunggal B."/>
            <person name="Rivero F."/>
            <person name="John U."/>
            <person name="Schleicher M."/>
            <person name="Eichinger L."/>
            <person name="Platzer M."/>
            <person name="Noegel A.A."/>
            <person name="Schaap P."/>
            <person name="Gloeckner G."/>
        </authorList>
    </citation>
    <scope>NUCLEOTIDE SEQUENCE [LARGE SCALE GENOMIC DNA]</scope>
    <source>
        <strain evidence="3">SH3</strain>
    </source>
</reference>
<gene>
    <name evidence="2" type="ORF">DFA_02107</name>
</gene>